<protein>
    <recommendedName>
        <fullName evidence="3">KaiC-like domain-containing protein</fullName>
    </recommendedName>
</protein>
<name>A0A9E7SME0_THEAG</name>
<dbReference type="AlphaFoldDB" id="A0A9E7SME0"/>
<gene>
    <name evidence="1" type="ORF">NF865_05945</name>
</gene>
<evidence type="ECO:0000313" key="1">
    <source>
        <dbReference type="EMBL" id="USS39908.1"/>
    </source>
</evidence>
<evidence type="ECO:0008006" key="3">
    <source>
        <dbReference type="Google" id="ProtNLM"/>
    </source>
</evidence>
<reference evidence="1" key="2">
    <citation type="submission" date="2022-06" db="EMBL/GenBank/DDBJ databases">
        <authorList>
            <person name="Park Y.-J."/>
        </authorList>
    </citation>
    <scope>NUCLEOTIDE SEQUENCE</scope>
    <source>
        <strain evidence="1">TY</strain>
    </source>
</reference>
<dbReference type="InterPro" id="IPR027417">
    <property type="entry name" value="P-loop_NTPase"/>
</dbReference>
<proteinExistence type="predicted"/>
<dbReference type="Gene3D" id="3.40.50.300">
    <property type="entry name" value="P-loop containing nucleotide triphosphate hydrolases"/>
    <property type="match status" value="1"/>
</dbReference>
<dbReference type="KEGG" id="tagg:NF865_05945"/>
<dbReference type="RefSeq" id="WP_253303865.1">
    <property type="nucleotide sequence ID" value="NZ_CP099582.1"/>
</dbReference>
<organism evidence="1 2">
    <name type="scientific">Thermococcus aggregans</name>
    <dbReference type="NCBI Taxonomy" id="110163"/>
    <lineage>
        <taxon>Archaea</taxon>
        <taxon>Methanobacteriati</taxon>
        <taxon>Methanobacteriota</taxon>
        <taxon>Thermococci</taxon>
        <taxon>Thermococcales</taxon>
        <taxon>Thermococcaceae</taxon>
        <taxon>Thermococcus</taxon>
    </lineage>
</organism>
<dbReference type="Proteomes" id="UP001055732">
    <property type="component" value="Chromosome"/>
</dbReference>
<dbReference type="EMBL" id="CP099582">
    <property type="protein sequence ID" value="USS39908.1"/>
    <property type="molecule type" value="Genomic_DNA"/>
</dbReference>
<keyword evidence="2" id="KW-1185">Reference proteome</keyword>
<reference evidence="1" key="1">
    <citation type="journal article" date="1998" name="Int. J. Syst. Bacteriol. 48 Pt">
        <title>Thermococcus guaymasensis sp. nov. and Thermococcus aggregans sp. nov., two novel thermophilic archaea isolated from the Guaymas Basin hydrothermal vent site.</title>
        <authorList>
            <person name="Canganella F."/>
            <person name="Jones W.J."/>
            <person name="Gambacorta A."/>
            <person name="Antranikian G."/>
        </authorList>
    </citation>
    <scope>NUCLEOTIDE SEQUENCE</scope>
    <source>
        <strain evidence="1">TY</strain>
    </source>
</reference>
<accession>A0A9E7SME0</accession>
<evidence type="ECO:0000313" key="2">
    <source>
        <dbReference type="Proteomes" id="UP001055732"/>
    </source>
</evidence>
<sequence>MNKTPSSFRFFKVHIKEIDDVIRGIPRGGVFTIMYDELSLGWALAFEILKNLINENCFGVIHNYLLPAQKLESRATFVGLNIRKEAEADNLRIIDIFGSRYNIPPYENYIYQISSPSAETLNPKIMEIYRKQIFPIAGSRPIIRVIYTLDAITTLFEEKPTLKLLNSDLAELARLYHEYNIITILLLNKELVSKHFVGWVLSLSDVVISFKFYEKESKEKMTIIKAMNPEFEPAAYEYTIRRLSPTTSVHALNFKKINSNNGNN</sequence>